<reference evidence="2" key="1">
    <citation type="submission" date="2022-06" db="EMBL/GenBank/DDBJ databases">
        <title>Genome sequence of Phormidium yuhuli AB48 isolated from an industrial photobioreactor environment.</title>
        <authorList>
            <person name="Qiu Y."/>
            <person name="Noonan A.J.C."/>
            <person name="Dofher K."/>
            <person name="Koch M."/>
            <person name="Kieft B."/>
            <person name="Lin X."/>
            <person name="Ziels R.M."/>
            <person name="Hallam S.J."/>
        </authorList>
    </citation>
    <scope>NUCLEOTIDE SEQUENCE</scope>
    <source>
        <strain evidence="2">AB48</strain>
    </source>
</reference>
<dbReference type="EMBL" id="CP098611">
    <property type="protein sequence ID" value="USR93128.1"/>
    <property type="molecule type" value="Genomic_DNA"/>
</dbReference>
<feature type="region of interest" description="Disordered" evidence="1">
    <location>
        <begin position="1"/>
        <end position="29"/>
    </location>
</feature>
<proteinExistence type="predicted"/>
<dbReference type="InterPro" id="IPR038570">
    <property type="entry name" value="HicA_sf"/>
</dbReference>
<dbReference type="Gene3D" id="3.30.920.30">
    <property type="entry name" value="Hypothetical protein"/>
    <property type="match status" value="1"/>
</dbReference>
<name>A0ABY5AWE6_9CYAN</name>
<sequence>MPVDSDRDLPTGTLRSILKDAGMTEDDLQ</sequence>
<accession>A0ABY5AWE6</accession>
<evidence type="ECO:0000256" key="1">
    <source>
        <dbReference type="SAM" id="MobiDB-lite"/>
    </source>
</evidence>
<gene>
    <name evidence="2" type="ORF">NEA10_08015</name>
</gene>
<organism evidence="2 3">
    <name type="scientific">Phormidium yuhuli AB48</name>
    <dbReference type="NCBI Taxonomy" id="2940671"/>
    <lineage>
        <taxon>Bacteria</taxon>
        <taxon>Bacillati</taxon>
        <taxon>Cyanobacteriota</taxon>
        <taxon>Cyanophyceae</taxon>
        <taxon>Oscillatoriophycideae</taxon>
        <taxon>Oscillatoriales</taxon>
        <taxon>Oscillatoriaceae</taxon>
        <taxon>Phormidium</taxon>
        <taxon>Phormidium yuhuli</taxon>
    </lineage>
</organism>
<dbReference type="Proteomes" id="UP001056708">
    <property type="component" value="Chromosome"/>
</dbReference>
<evidence type="ECO:0000313" key="3">
    <source>
        <dbReference type="Proteomes" id="UP001056708"/>
    </source>
</evidence>
<keyword evidence="3" id="KW-1185">Reference proteome</keyword>
<protein>
    <submittedName>
        <fullName evidence="2">Type II toxin-antitoxin system HicA family toxin</fullName>
    </submittedName>
</protein>
<evidence type="ECO:0000313" key="2">
    <source>
        <dbReference type="EMBL" id="USR93128.1"/>
    </source>
</evidence>